<comment type="caution">
    <text evidence="1">The sequence shown here is derived from an EMBL/GenBank/DDBJ whole genome shotgun (WGS) entry which is preliminary data.</text>
</comment>
<accession>A0A1Y1SXY9</accession>
<organism evidence="1 2">
    <name type="scientific">Zunongwangia atlantica 22II14-10F7</name>
    <dbReference type="NCBI Taxonomy" id="1185767"/>
    <lineage>
        <taxon>Bacteria</taxon>
        <taxon>Pseudomonadati</taxon>
        <taxon>Bacteroidota</taxon>
        <taxon>Flavobacteriia</taxon>
        <taxon>Flavobacteriales</taxon>
        <taxon>Flavobacteriaceae</taxon>
        <taxon>Zunongwangia</taxon>
    </lineage>
</organism>
<reference evidence="1 2" key="1">
    <citation type="submission" date="2013-04" db="EMBL/GenBank/DDBJ databases">
        <title>Zunongwangia sp. 22II14-10F7 Genome Sequencing.</title>
        <authorList>
            <person name="Lai Q."/>
            <person name="Shao Z."/>
        </authorList>
    </citation>
    <scope>NUCLEOTIDE SEQUENCE [LARGE SCALE GENOMIC DNA]</scope>
    <source>
        <strain evidence="1 2">22II14-10F7</strain>
    </source>
</reference>
<evidence type="ECO:0000313" key="1">
    <source>
        <dbReference type="EMBL" id="ORL43636.1"/>
    </source>
</evidence>
<name>A0A1Y1SXY9_9FLAO</name>
<dbReference type="Proteomes" id="UP000192746">
    <property type="component" value="Unassembled WGS sequence"/>
</dbReference>
<protein>
    <submittedName>
        <fullName evidence="1">Uncharacterized protein</fullName>
    </submittedName>
</protein>
<dbReference type="EMBL" id="ARYN01000031">
    <property type="protein sequence ID" value="ORL43636.1"/>
    <property type="molecule type" value="Genomic_DNA"/>
</dbReference>
<evidence type="ECO:0000313" key="2">
    <source>
        <dbReference type="Proteomes" id="UP000192746"/>
    </source>
</evidence>
<gene>
    <name evidence="1" type="ORF">IIF7_19856</name>
</gene>
<sequence>MRNIKKTQFLSFAYCSKDGKFDGQIAVLVDTINNAHPANFEQIVKAWNANESLEKFEEISIEGITCENSDFSAIQ</sequence>
<keyword evidence="2" id="KW-1185">Reference proteome</keyword>
<proteinExistence type="predicted"/>
<dbReference type="STRING" id="1185767.IIF7_19856"/>
<dbReference type="AlphaFoldDB" id="A0A1Y1SXY9"/>
<dbReference type="RefSeq" id="WP_084843431.1">
    <property type="nucleotide sequence ID" value="NZ_JBHSYH010000004.1"/>
</dbReference>